<reference evidence="7 8" key="1">
    <citation type="submission" date="2015-03" db="EMBL/GenBank/DDBJ databases">
        <title>Draft genome sequence of Luteibacter yeojuensis strain SU11.</title>
        <authorList>
            <person name="Sulaiman J."/>
            <person name="Priya K."/>
            <person name="Chan K.-G."/>
        </authorList>
    </citation>
    <scope>NUCLEOTIDE SEQUENCE [LARGE SCALE GENOMIC DNA]</scope>
    <source>
        <strain evidence="7 8">SU11</strain>
    </source>
</reference>
<dbReference type="Pfam" id="PF05175">
    <property type="entry name" value="MTS"/>
    <property type="match status" value="1"/>
</dbReference>
<dbReference type="PANTHER" id="PTHR47816:SF4">
    <property type="entry name" value="RIBOSOMAL RNA SMALL SUBUNIT METHYLTRANSFERASE C"/>
    <property type="match status" value="1"/>
</dbReference>
<dbReference type="Gene3D" id="3.40.50.150">
    <property type="entry name" value="Vaccinia Virus protein VP39"/>
    <property type="match status" value="1"/>
</dbReference>
<dbReference type="GO" id="GO:0006364">
    <property type="term" value="P:rRNA processing"/>
    <property type="evidence" value="ECO:0007669"/>
    <property type="project" value="UniProtKB-KW"/>
</dbReference>
<evidence type="ECO:0000256" key="4">
    <source>
        <dbReference type="ARBA" id="ARBA00022679"/>
    </source>
</evidence>
<dbReference type="Proteomes" id="UP000033651">
    <property type="component" value="Unassembled WGS sequence"/>
</dbReference>
<accession>A0A0F3KUR6</accession>
<keyword evidence="8" id="KW-1185">Reference proteome</keyword>
<dbReference type="CDD" id="cd02440">
    <property type="entry name" value="AdoMet_MTases"/>
    <property type="match status" value="1"/>
</dbReference>
<evidence type="ECO:0000313" key="7">
    <source>
        <dbReference type="EMBL" id="KJV33859.1"/>
    </source>
</evidence>
<dbReference type="EMBL" id="JZRB01000021">
    <property type="protein sequence ID" value="KJV33859.1"/>
    <property type="molecule type" value="Genomic_DNA"/>
</dbReference>
<organism evidence="7 8">
    <name type="scientific">Luteibacter yeojuensis</name>
    <dbReference type="NCBI Taxonomy" id="345309"/>
    <lineage>
        <taxon>Bacteria</taxon>
        <taxon>Pseudomonadati</taxon>
        <taxon>Pseudomonadota</taxon>
        <taxon>Gammaproteobacteria</taxon>
        <taxon>Lysobacterales</taxon>
        <taxon>Rhodanobacteraceae</taxon>
        <taxon>Luteibacter</taxon>
    </lineage>
</organism>
<name>A0A0F3KUR6_9GAMM</name>
<evidence type="ECO:0000256" key="2">
    <source>
        <dbReference type="ARBA" id="ARBA00022552"/>
    </source>
</evidence>
<dbReference type="GO" id="GO:0008170">
    <property type="term" value="F:N-methyltransferase activity"/>
    <property type="evidence" value="ECO:0007669"/>
    <property type="project" value="UniProtKB-ARBA"/>
</dbReference>
<gene>
    <name evidence="7" type="ORF">VI08_10350</name>
</gene>
<evidence type="ECO:0000256" key="3">
    <source>
        <dbReference type="ARBA" id="ARBA00022603"/>
    </source>
</evidence>
<keyword evidence="4 7" id="KW-0808">Transferase</keyword>
<dbReference type="PROSITE" id="PS00092">
    <property type="entry name" value="N6_MTASE"/>
    <property type="match status" value="1"/>
</dbReference>
<dbReference type="GO" id="GO:0032259">
    <property type="term" value="P:methylation"/>
    <property type="evidence" value="ECO:0007669"/>
    <property type="project" value="UniProtKB-KW"/>
</dbReference>
<evidence type="ECO:0000313" key="8">
    <source>
        <dbReference type="Proteomes" id="UP000033651"/>
    </source>
</evidence>
<proteinExistence type="predicted"/>
<keyword evidence="1" id="KW-0963">Cytoplasm</keyword>
<feature type="domain" description="Methyltransferase small" evidence="6">
    <location>
        <begin position="193"/>
        <end position="362"/>
    </location>
</feature>
<keyword evidence="5" id="KW-0949">S-adenosyl-L-methionine</keyword>
<dbReference type="GO" id="GO:0008757">
    <property type="term" value="F:S-adenosylmethionine-dependent methyltransferase activity"/>
    <property type="evidence" value="ECO:0007669"/>
    <property type="project" value="InterPro"/>
</dbReference>
<dbReference type="PANTHER" id="PTHR47816">
    <property type="entry name" value="RIBOSOMAL RNA SMALL SUBUNIT METHYLTRANSFERASE C"/>
    <property type="match status" value="1"/>
</dbReference>
<dbReference type="InterPro" id="IPR029063">
    <property type="entry name" value="SAM-dependent_MTases_sf"/>
</dbReference>
<evidence type="ECO:0000256" key="5">
    <source>
        <dbReference type="ARBA" id="ARBA00022691"/>
    </source>
</evidence>
<dbReference type="InterPro" id="IPR007848">
    <property type="entry name" value="Small_mtfrase_dom"/>
</dbReference>
<dbReference type="PATRIC" id="fig|345309.4.peg.1407"/>
<dbReference type="InterPro" id="IPR046977">
    <property type="entry name" value="RsmC/RlmG"/>
</dbReference>
<comment type="caution">
    <text evidence="7">The sequence shown here is derived from an EMBL/GenBank/DDBJ whole genome shotgun (WGS) entry which is preliminary data.</text>
</comment>
<keyword evidence="3 7" id="KW-0489">Methyltransferase</keyword>
<dbReference type="SUPFAM" id="SSF53335">
    <property type="entry name" value="S-adenosyl-L-methionine-dependent methyltransferases"/>
    <property type="match status" value="1"/>
</dbReference>
<evidence type="ECO:0000259" key="6">
    <source>
        <dbReference type="Pfam" id="PF05175"/>
    </source>
</evidence>
<dbReference type="AlphaFoldDB" id="A0A0F3KUR6"/>
<protein>
    <submittedName>
        <fullName evidence="7">16S rRNA methyltransferase</fullName>
    </submittedName>
</protein>
<sequence>MSAGTASDAALDALFVPFDAGELTFPAQGGVLVLRAREGIALREHIRPGWLLQQSFAPATNALARHHYATIDDLGDAEDGGAVGARLRAMGHPETFEFVLVLPTRQREETRALFARAMALVSPTGVVVASVPNAEGAKTAEADLVALAGGVAQLSKHKCRVFWTRPGVAPDAALWRAWLAFDAPLPIDEGRYTSRRGLFAWDRIDTASKLLIGVLPDDLHGHVADLGAGFGYLACEALARNPGITGVDLFEAEGRAIEPARLNLAAAVARTGRDIATRVEWHDVTLGVDGRYDAIVSNPPFHQGRADDPTLGRAFITTAARALVPRGRFWMVANRHLAYEATLAACFGQVRTVVERDGFKVIEAKDPRP</sequence>
<evidence type="ECO:0000256" key="1">
    <source>
        <dbReference type="ARBA" id="ARBA00022490"/>
    </source>
</evidence>
<dbReference type="GO" id="GO:0003676">
    <property type="term" value="F:nucleic acid binding"/>
    <property type="evidence" value="ECO:0007669"/>
    <property type="project" value="InterPro"/>
</dbReference>
<dbReference type="InterPro" id="IPR002052">
    <property type="entry name" value="DNA_methylase_N6_adenine_CS"/>
</dbReference>
<keyword evidence="2" id="KW-0698">rRNA processing</keyword>